<comment type="caution">
    <text evidence="10">The sequence shown here is derived from an EMBL/GenBank/DDBJ whole genome shotgun (WGS) entry which is preliminary data.</text>
</comment>
<evidence type="ECO:0000256" key="5">
    <source>
        <dbReference type="ARBA" id="ARBA00022723"/>
    </source>
</evidence>
<dbReference type="PANTHER" id="PTHR46986">
    <property type="entry name" value="ENDORIBONUCLEASE YBEY, CHLOROPLASTIC"/>
    <property type="match status" value="1"/>
</dbReference>
<evidence type="ECO:0000256" key="6">
    <source>
        <dbReference type="ARBA" id="ARBA00022759"/>
    </source>
</evidence>
<keyword evidence="3 9" id="KW-0698">rRNA processing</keyword>
<feature type="binding site" evidence="9">
    <location>
        <position position="125"/>
    </location>
    <ligand>
        <name>Zn(2+)</name>
        <dbReference type="ChEBI" id="CHEBI:29105"/>
        <note>catalytic</note>
    </ligand>
</feature>
<feature type="binding site" evidence="9">
    <location>
        <position position="119"/>
    </location>
    <ligand>
        <name>Zn(2+)</name>
        <dbReference type="ChEBI" id="CHEBI:29105"/>
        <note>catalytic</note>
    </ligand>
</feature>
<evidence type="ECO:0000256" key="1">
    <source>
        <dbReference type="ARBA" id="ARBA00010875"/>
    </source>
</evidence>
<dbReference type="Proteomes" id="UP001524478">
    <property type="component" value="Unassembled WGS sequence"/>
</dbReference>
<evidence type="ECO:0000313" key="10">
    <source>
        <dbReference type="EMBL" id="MCQ4923777.1"/>
    </source>
</evidence>
<dbReference type="Pfam" id="PF02130">
    <property type="entry name" value="YbeY"/>
    <property type="match status" value="1"/>
</dbReference>
<dbReference type="PANTHER" id="PTHR46986:SF1">
    <property type="entry name" value="ENDORIBONUCLEASE YBEY, CHLOROPLASTIC"/>
    <property type="match status" value="1"/>
</dbReference>
<keyword evidence="8 9" id="KW-0862">Zinc</keyword>
<keyword evidence="9" id="KW-0963">Cytoplasm</keyword>
<evidence type="ECO:0000256" key="7">
    <source>
        <dbReference type="ARBA" id="ARBA00022801"/>
    </source>
</evidence>
<keyword evidence="5 9" id="KW-0479">Metal-binding</keyword>
<evidence type="ECO:0000256" key="2">
    <source>
        <dbReference type="ARBA" id="ARBA00022517"/>
    </source>
</evidence>
<name>A0ABT1SCT7_9FIRM</name>
<dbReference type="HAMAP" id="MF_00009">
    <property type="entry name" value="Endoribonucl_YbeY"/>
    <property type="match status" value="1"/>
</dbReference>
<dbReference type="RefSeq" id="WP_256311654.1">
    <property type="nucleotide sequence ID" value="NZ_JANGAC010000008.1"/>
</dbReference>
<evidence type="ECO:0000256" key="3">
    <source>
        <dbReference type="ARBA" id="ARBA00022552"/>
    </source>
</evidence>
<accession>A0ABT1SCT7</accession>
<feature type="binding site" evidence="9">
    <location>
        <position position="115"/>
    </location>
    <ligand>
        <name>Zn(2+)</name>
        <dbReference type="ChEBI" id="CHEBI:29105"/>
        <note>catalytic</note>
    </ligand>
</feature>
<dbReference type="SUPFAM" id="SSF55486">
    <property type="entry name" value="Metalloproteases ('zincins'), catalytic domain"/>
    <property type="match status" value="1"/>
</dbReference>
<dbReference type="EC" id="3.1.-.-" evidence="9"/>
<protein>
    <recommendedName>
        <fullName evidence="9">Endoribonuclease YbeY</fullName>
        <ecNumber evidence="9">3.1.-.-</ecNumber>
    </recommendedName>
</protein>
<keyword evidence="4 9" id="KW-0540">Nuclease</keyword>
<keyword evidence="6 9" id="KW-0255">Endonuclease</keyword>
<dbReference type="NCBIfam" id="TIGR00043">
    <property type="entry name" value="rRNA maturation RNase YbeY"/>
    <property type="match status" value="1"/>
</dbReference>
<dbReference type="InterPro" id="IPR002036">
    <property type="entry name" value="YbeY"/>
</dbReference>
<proteinExistence type="inferred from homology"/>
<organism evidence="10 11">
    <name type="scientific">Tissierella carlieri</name>
    <dbReference type="NCBI Taxonomy" id="689904"/>
    <lineage>
        <taxon>Bacteria</taxon>
        <taxon>Bacillati</taxon>
        <taxon>Bacillota</taxon>
        <taxon>Tissierellia</taxon>
        <taxon>Tissierellales</taxon>
        <taxon>Tissierellaceae</taxon>
        <taxon>Tissierella</taxon>
    </lineage>
</organism>
<dbReference type="EMBL" id="JANGAC010000008">
    <property type="protein sequence ID" value="MCQ4923777.1"/>
    <property type="molecule type" value="Genomic_DNA"/>
</dbReference>
<keyword evidence="2 9" id="KW-0690">Ribosome biogenesis</keyword>
<keyword evidence="7 9" id="KW-0378">Hydrolase</keyword>
<evidence type="ECO:0000256" key="8">
    <source>
        <dbReference type="ARBA" id="ARBA00022833"/>
    </source>
</evidence>
<comment type="subcellular location">
    <subcellularLocation>
        <location evidence="9">Cytoplasm</location>
    </subcellularLocation>
</comment>
<dbReference type="InterPro" id="IPR023091">
    <property type="entry name" value="MetalPrtase_cat_dom_sf_prd"/>
</dbReference>
<evidence type="ECO:0000256" key="4">
    <source>
        <dbReference type="ARBA" id="ARBA00022722"/>
    </source>
</evidence>
<evidence type="ECO:0000256" key="9">
    <source>
        <dbReference type="HAMAP-Rule" id="MF_00009"/>
    </source>
</evidence>
<comment type="cofactor">
    <cofactor evidence="9">
        <name>Zn(2+)</name>
        <dbReference type="ChEBI" id="CHEBI:29105"/>
    </cofactor>
    <text evidence="9">Binds 1 zinc ion.</text>
</comment>
<evidence type="ECO:0000313" key="11">
    <source>
        <dbReference type="Proteomes" id="UP001524478"/>
    </source>
</evidence>
<keyword evidence="11" id="KW-1185">Reference proteome</keyword>
<sequence length="154" mass="18136">MEIYIDNRQDKVEISEEISEIIQKVVNEVLSFENKSLDCEVSVSFVDNQEIKELNREYRGVDKDTDVLSFPMEDEFFTEGPILLGDIIISMEKALEQSEDFGHSLYREIAYLTAHSMFHLLGYDHMEDEEKSIMREKEKQIMKRLKIFKDNKGD</sequence>
<gene>
    <name evidence="9 10" type="primary">ybeY</name>
    <name evidence="10" type="ORF">NE686_11810</name>
</gene>
<comment type="function">
    <text evidence="9">Single strand-specific metallo-endoribonuclease involved in late-stage 70S ribosome quality control and in maturation of the 3' terminus of the 16S rRNA.</text>
</comment>
<comment type="similarity">
    <text evidence="1 9">Belongs to the endoribonuclease YbeY family.</text>
</comment>
<dbReference type="Gene3D" id="3.40.390.30">
    <property type="entry name" value="Metalloproteases ('zincins'), catalytic domain"/>
    <property type="match status" value="1"/>
</dbReference>
<reference evidence="10 11" key="1">
    <citation type="submission" date="2022-06" db="EMBL/GenBank/DDBJ databases">
        <title>Isolation of gut microbiota from human fecal samples.</title>
        <authorList>
            <person name="Pamer E.G."/>
            <person name="Barat B."/>
            <person name="Waligurski E."/>
            <person name="Medina S."/>
            <person name="Paddock L."/>
            <person name="Mostad J."/>
        </authorList>
    </citation>
    <scope>NUCLEOTIDE SEQUENCE [LARGE SCALE GENOMIC DNA]</scope>
    <source>
        <strain evidence="10 11">DFI.7.95</strain>
    </source>
</reference>